<protein>
    <submittedName>
        <fullName evidence="1">Uncharacterized protein</fullName>
    </submittedName>
</protein>
<dbReference type="EMBL" id="CM023481">
    <property type="protein sequence ID" value="KAH6948114.1"/>
    <property type="molecule type" value="Genomic_DNA"/>
</dbReference>
<comment type="caution">
    <text evidence="1">The sequence shown here is derived from an EMBL/GenBank/DDBJ whole genome shotgun (WGS) entry which is preliminary data.</text>
</comment>
<sequence length="249" mass="26875">MKSSFLVHVLLMLPLTKSAVHCALLGSSVSGIQIYDDKMPPRFRAAFVLRVGDTGAPMGPVGGGGRDDPAYAQPHKNQKGSVDTHTLFLFPFCRIKRVPAAVHHAETTHRAGLSQRGPPRRPAKTAAKRRGEERTVFTSGPLARHGERRCQLAATSETARTHAAAAPGWRVLTNYSLDAGSPRATVARTMAAPACLQLSVSVCCAAERREGGLRRRFRLALCAGGGGAPRRIHLLLWRSESSVSWGDER</sequence>
<reference evidence="1" key="1">
    <citation type="submission" date="2020-05" db="EMBL/GenBank/DDBJ databases">
        <title>Large-scale comparative analyses of tick genomes elucidate their genetic diversity and vector capacities.</title>
        <authorList>
            <person name="Jia N."/>
            <person name="Wang J."/>
            <person name="Shi W."/>
            <person name="Du L."/>
            <person name="Sun Y."/>
            <person name="Zhan W."/>
            <person name="Jiang J."/>
            <person name="Wang Q."/>
            <person name="Zhang B."/>
            <person name="Ji P."/>
            <person name="Sakyi L.B."/>
            <person name="Cui X."/>
            <person name="Yuan T."/>
            <person name="Jiang B."/>
            <person name="Yang W."/>
            <person name="Lam T.T.-Y."/>
            <person name="Chang Q."/>
            <person name="Ding S."/>
            <person name="Wang X."/>
            <person name="Zhu J."/>
            <person name="Ruan X."/>
            <person name="Zhao L."/>
            <person name="Wei J."/>
            <person name="Que T."/>
            <person name="Du C."/>
            <person name="Cheng J."/>
            <person name="Dai P."/>
            <person name="Han X."/>
            <person name="Huang E."/>
            <person name="Gao Y."/>
            <person name="Liu J."/>
            <person name="Shao H."/>
            <person name="Ye R."/>
            <person name="Li L."/>
            <person name="Wei W."/>
            <person name="Wang X."/>
            <person name="Wang C."/>
            <person name="Yang T."/>
            <person name="Huo Q."/>
            <person name="Li W."/>
            <person name="Guo W."/>
            <person name="Chen H."/>
            <person name="Zhou L."/>
            <person name="Ni X."/>
            <person name="Tian J."/>
            <person name="Zhou Y."/>
            <person name="Sheng Y."/>
            <person name="Liu T."/>
            <person name="Pan Y."/>
            <person name="Xia L."/>
            <person name="Li J."/>
            <person name="Zhao F."/>
            <person name="Cao W."/>
        </authorList>
    </citation>
    <scope>NUCLEOTIDE SEQUENCE</scope>
    <source>
        <strain evidence="1">Hyas-2018</strain>
    </source>
</reference>
<proteinExistence type="predicted"/>
<evidence type="ECO:0000313" key="1">
    <source>
        <dbReference type="EMBL" id="KAH6948114.1"/>
    </source>
</evidence>
<dbReference type="Proteomes" id="UP000821845">
    <property type="component" value="Chromosome 1"/>
</dbReference>
<accession>A0ACB7TT87</accession>
<keyword evidence="2" id="KW-1185">Reference proteome</keyword>
<evidence type="ECO:0000313" key="2">
    <source>
        <dbReference type="Proteomes" id="UP000821845"/>
    </source>
</evidence>
<organism evidence="1 2">
    <name type="scientific">Hyalomma asiaticum</name>
    <name type="common">Tick</name>
    <dbReference type="NCBI Taxonomy" id="266040"/>
    <lineage>
        <taxon>Eukaryota</taxon>
        <taxon>Metazoa</taxon>
        <taxon>Ecdysozoa</taxon>
        <taxon>Arthropoda</taxon>
        <taxon>Chelicerata</taxon>
        <taxon>Arachnida</taxon>
        <taxon>Acari</taxon>
        <taxon>Parasitiformes</taxon>
        <taxon>Ixodida</taxon>
        <taxon>Ixodoidea</taxon>
        <taxon>Ixodidae</taxon>
        <taxon>Hyalomminae</taxon>
        <taxon>Hyalomma</taxon>
    </lineage>
</organism>
<name>A0ACB7TT87_HYAAI</name>
<gene>
    <name evidence="1" type="ORF">HPB50_023052</name>
</gene>